<dbReference type="Pfam" id="PF00583">
    <property type="entry name" value="Acetyltransf_1"/>
    <property type="match status" value="1"/>
</dbReference>
<dbReference type="PANTHER" id="PTHR43877">
    <property type="entry name" value="AMINOALKYLPHOSPHONATE N-ACETYLTRANSFERASE-RELATED-RELATED"/>
    <property type="match status" value="1"/>
</dbReference>
<dbReference type="Gene3D" id="3.40.630.30">
    <property type="match status" value="1"/>
</dbReference>
<evidence type="ECO:0000256" key="1">
    <source>
        <dbReference type="ARBA" id="ARBA00022679"/>
    </source>
</evidence>
<dbReference type="EMBL" id="WVUH01000332">
    <property type="protein sequence ID" value="MBO4209660.1"/>
    <property type="molecule type" value="Genomic_DNA"/>
</dbReference>
<accession>A0ABS3VYP1</accession>
<dbReference type="PROSITE" id="PS51186">
    <property type="entry name" value="GNAT"/>
    <property type="match status" value="1"/>
</dbReference>
<reference evidence="4 5" key="1">
    <citation type="submission" date="2019-12" db="EMBL/GenBank/DDBJ databases">
        <title>Whole genome sequencing of endophytic Actinobacterium Micromonospora sp. MPMI6T.</title>
        <authorList>
            <person name="Evv R."/>
            <person name="Podile A.R."/>
        </authorList>
    </citation>
    <scope>NUCLEOTIDE SEQUENCE [LARGE SCALE GENOMIC DNA]</scope>
    <source>
        <strain evidence="4 5">MPMI6</strain>
    </source>
</reference>
<proteinExistence type="predicted"/>
<evidence type="ECO:0000313" key="5">
    <source>
        <dbReference type="Proteomes" id="UP000823521"/>
    </source>
</evidence>
<dbReference type="InterPro" id="IPR050832">
    <property type="entry name" value="Bact_Acetyltransf"/>
</dbReference>
<comment type="caution">
    <text evidence="4">The sequence shown here is derived from an EMBL/GenBank/DDBJ whole genome shotgun (WGS) entry which is preliminary data.</text>
</comment>
<keyword evidence="5" id="KW-1185">Reference proteome</keyword>
<name>A0ABS3VYP1_MICEH</name>
<dbReference type="SUPFAM" id="SSF55729">
    <property type="entry name" value="Acyl-CoA N-acyltransferases (Nat)"/>
    <property type="match status" value="1"/>
</dbReference>
<gene>
    <name evidence="4" type="ORF">GSF22_27255</name>
</gene>
<organism evidence="4 5">
    <name type="scientific">Micromonospora echinofusca</name>
    <dbReference type="NCBI Taxonomy" id="47858"/>
    <lineage>
        <taxon>Bacteria</taxon>
        <taxon>Bacillati</taxon>
        <taxon>Actinomycetota</taxon>
        <taxon>Actinomycetes</taxon>
        <taxon>Micromonosporales</taxon>
        <taxon>Micromonosporaceae</taxon>
        <taxon>Micromonospora</taxon>
    </lineage>
</organism>
<keyword evidence="1" id="KW-0808">Transferase</keyword>
<dbReference type="CDD" id="cd04301">
    <property type="entry name" value="NAT_SF"/>
    <property type="match status" value="1"/>
</dbReference>
<dbReference type="InterPro" id="IPR000182">
    <property type="entry name" value="GNAT_dom"/>
</dbReference>
<evidence type="ECO:0000259" key="3">
    <source>
        <dbReference type="PROSITE" id="PS51186"/>
    </source>
</evidence>
<keyword evidence="2" id="KW-0012">Acyltransferase</keyword>
<feature type="domain" description="N-acetyltransferase" evidence="3">
    <location>
        <begin position="3"/>
        <end position="169"/>
    </location>
</feature>
<dbReference type="RefSeq" id="WP_208816617.1">
    <property type="nucleotide sequence ID" value="NZ_WVUH01000332.1"/>
</dbReference>
<dbReference type="Proteomes" id="UP000823521">
    <property type="component" value="Unassembled WGS sequence"/>
</dbReference>
<dbReference type="InterPro" id="IPR016181">
    <property type="entry name" value="Acyl_CoA_acyltransferase"/>
</dbReference>
<protein>
    <submittedName>
        <fullName evidence="4">GNAT family N-acetyltransferase</fullName>
    </submittedName>
</protein>
<sequence>MIITLRPATADDLMSVGALHQRSRVSAYRPFLPREALAEPTAEMLGRYWVERWSHERDSHLLTVAEQDAQLAGFTYLGPEETDPDTGLLCAIHLDPDRQGRGIGRALMIDALATLHRRGWRRANLWVLRDNGRARRFYERGGWVADGVERDEHFGPVTVRQLRYTRALP</sequence>
<evidence type="ECO:0000256" key="2">
    <source>
        <dbReference type="ARBA" id="ARBA00023315"/>
    </source>
</evidence>
<evidence type="ECO:0000313" key="4">
    <source>
        <dbReference type="EMBL" id="MBO4209660.1"/>
    </source>
</evidence>